<evidence type="ECO:0000313" key="2">
    <source>
        <dbReference type="Proteomes" id="UP000238523"/>
    </source>
</evidence>
<accession>A0A2K9Z1C7</accession>
<name>A0A2K9Z1C7_RHILE</name>
<sequence>MPETGCALPLRRFRHQVSSRAWSILMISHRRYGTSRSTKESPFQPFPVRFSAGSLWGKAFLKPVAKLMAHELILTVNEKPGH</sequence>
<dbReference type="AlphaFoldDB" id="A0A2K9Z1C7"/>
<gene>
    <name evidence="1" type="ORF">CUJ84_Chr001634</name>
</gene>
<reference evidence="1 2" key="1">
    <citation type="submission" date="2017-11" db="EMBL/GenBank/DDBJ databases">
        <title>Complete genome of Rhizobium leguminosarum Norway, an ineffective micro-symbiont.</title>
        <authorList>
            <person name="Hoffrichter A."/>
            <person name="Liang J."/>
            <person name="Brachmann A."/>
            <person name="Marin M."/>
        </authorList>
    </citation>
    <scope>NUCLEOTIDE SEQUENCE [LARGE SCALE GENOMIC DNA]</scope>
    <source>
        <strain evidence="1 2">Norway</strain>
    </source>
</reference>
<protein>
    <submittedName>
        <fullName evidence="1">Uncharacterized protein</fullName>
    </submittedName>
</protein>
<evidence type="ECO:0000313" key="1">
    <source>
        <dbReference type="EMBL" id="AUW42017.1"/>
    </source>
</evidence>
<dbReference type="EMBL" id="CP025012">
    <property type="protein sequence ID" value="AUW42017.1"/>
    <property type="molecule type" value="Genomic_DNA"/>
</dbReference>
<dbReference type="Proteomes" id="UP000238523">
    <property type="component" value="Chromosome"/>
</dbReference>
<organism evidence="1 2">
    <name type="scientific">Rhizobium leguminosarum</name>
    <dbReference type="NCBI Taxonomy" id="384"/>
    <lineage>
        <taxon>Bacteria</taxon>
        <taxon>Pseudomonadati</taxon>
        <taxon>Pseudomonadota</taxon>
        <taxon>Alphaproteobacteria</taxon>
        <taxon>Hyphomicrobiales</taxon>
        <taxon>Rhizobiaceae</taxon>
        <taxon>Rhizobium/Agrobacterium group</taxon>
        <taxon>Rhizobium</taxon>
    </lineage>
</organism>
<proteinExistence type="predicted"/>